<organism evidence="2 3">
    <name type="scientific">Triparma retinervis</name>
    <dbReference type="NCBI Taxonomy" id="2557542"/>
    <lineage>
        <taxon>Eukaryota</taxon>
        <taxon>Sar</taxon>
        <taxon>Stramenopiles</taxon>
        <taxon>Ochrophyta</taxon>
        <taxon>Bolidophyceae</taxon>
        <taxon>Parmales</taxon>
        <taxon>Triparmaceae</taxon>
        <taxon>Triparma</taxon>
    </lineage>
</organism>
<name>A0A9W6Z2V1_9STRA</name>
<evidence type="ECO:0000256" key="1">
    <source>
        <dbReference type="SAM" id="MobiDB-lite"/>
    </source>
</evidence>
<keyword evidence="3" id="KW-1185">Reference proteome</keyword>
<dbReference type="Proteomes" id="UP001165082">
    <property type="component" value="Unassembled WGS sequence"/>
</dbReference>
<dbReference type="EMBL" id="BRXZ01004261">
    <property type="protein sequence ID" value="GMH46259.1"/>
    <property type="molecule type" value="Genomic_DNA"/>
</dbReference>
<gene>
    <name evidence="2" type="ORF">TrRE_jg1977</name>
</gene>
<reference evidence="2" key="1">
    <citation type="submission" date="2022-07" db="EMBL/GenBank/DDBJ databases">
        <title>Genome analysis of Parmales, a sister group of diatoms, reveals the evolutionary specialization of diatoms from phago-mixotrophs to photoautotrophs.</title>
        <authorList>
            <person name="Ban H."/>
            <person name="Sato S."/>
            <person name="Yoshikawa S."/>
            <person name="Kazumasa Y."/>
            <person name="Nakamura Y."/>
            <person name="Ichinomiya M."/>
            <person name="Saitoh K."/>
            <person name="Sato N."/>
            <person name="Blanc-Mathieu R."/>
            <person name="Endo H."/>
            <person name="Kuwata A."/>
            <person name="Ogata H."/>
        </authorList>
    </citation>
    <scope>NUCLEOTIDE SEQUENCE</scope>
</reference>
<proteinExistence type="predicted"/>
<comment type="caution">
    <text evidence="2">The sequence shown here is derived from an EMBL/GenBank/DDBJ whole genome shotgun (WGS) entry which is preliminary data.</text>
</comment>
<evidence type="ECO:0000313" key="2">
    <source>
        <dbReference type="EMBL" id="GMH46259.1"/>
    </source>
</evidence>
<sequence>MYVVDDLRSKGLDLQGKMPSDFMSEGGGVLDKAKIDRRCDKTVKLTRTNSGVLGLGEKPSASNKGSLGPSPYVPPPPPQCTSTPKFAAHLAAHLAANYLPLPPHASLTYPCAVLAFCHRLLLGRGSSLVFALLYLSCSLSSLLPSDPLAQKERPALVAASTAAANHLAAYAIANRTIGGTVQSLLLTPLLEKLVTRNVWREIHKKAAAWNGAATKGGGVEIGGGATNLKS</sequence>
<feature type="region of interest" description="Disordered" evidence="1">
    <location>
        <begin position="51"/>
        <end position="79"/>
    </location>
</feature>
<accession>A0A9W6Z2V1</accession>
<dbReference type="OrthoDB" id="10611458at2759"/>
<evidence type="ECO:0000313" key="3">
    <source>
        <dbReference type="Proteomes" id="UP001165082"/>
    </source>
</evidence>
<protein>
    <submittedName>
        <fullName evidence="2">Uncharacterized protein</fullName>
    </submittedName>
</protein>
<dbReference type="AlphaFoldDB" id="A0A9W6Z2V1"/>